<dbReference type="InterPro" id="IPR042361">
    <property type="entry name" value="ZBP1"/>
</dbReference>
<dbReference type="PANTHER" id="PTHR14966:SF0">
    <property type="entry name" value="Z-DNA-BINDING PROTEIN 1"/>
    <property type="match status" value="1"/>
</dbReference>
<reference evidence="5" key="1">
    <citation type="submission" date="2023-09" db="UniProtKB">
        <authorList>
            <consortium name="Ensembl"/>
        </authorList>
    </citation>
    <scope>IDENTIFICATION</scope>
</reference>
<evidence type="ECO:0000313" key="5">
    <source>
        <dbReference type="Ensembl" id="ENSCCNP00000024315.1"/>
    </source>
</evidence>
<dbReference type="AlphaFoldDB" id="A0A8C0XAM2"/>
<feature type="region of interest" description="Disordered" evidence="3">
    <location>
        <begin position="73"/>
        <end position="98"/>
    </location>
</feature>
<dbReference type="GO" id="GO:0003677">
    <property type="term" value="F:DNA binding"/>
    <property type="evidence" value="ECO:0007669"/>
    <property type="project" value="InterPro"/>
</dbReference>
<dbReference type="PANTHER" id="PTHR14966">
    <property type="entry name" value="Z-DNA-BINDING PROTEIN 1"/>
    <property type="match status" value="1"/>
</dbReference>
<organism evidence="5">
    <name type="scientific">Castor canadensis</name>
    <name type="common">American beaver</name>
    <dbReference type="NCBI Taxonomy" id="51338"/>
    <lineage>
        <taxon>Eukaryota</taxon>
        <taxon>Metazoa</taxon>
        <taxon>Chordata</taxon>
        <taxon>Craniata</taxon>
        <taxon>Vertebrata</taxon>
        <taxon>Euteleostomi</taxon>
        <taxon>Mammalia</taxon>
        <taxon>Eutheria</taxon>
        <taxon>Euarchontoglires</taxon>
        <taxon>Glires</taxon>
        <taxon>Rodentia</taxon>
        <taxon>Castorimorpha</taxon>
        <taxon>Castoridae</taxon>
        <taxon>Castor</taxon>
    </lineage>
</organism>
<dbReference type="Gene3D" id="1.10.10.10">
    <property type="entry name" value="Winged helix-like DNA-binding domain superfamily/Winged helix DNA-binding domain"/>
    <property type="match status" value="2"/>
</dbReference>
<dbReference type="GO" id="GO:0060340">
    <property type="term" value="P:positive regulation of type I interferon-mediated signaling pathway"/>
    <property type="evidence" value="ECO:0007669"/>
    <property type="project" value="InterPro"/>
</dbReference>
<name>A0A8C0XAM2_CASCN</name>
<feature type="domain" description="Z-binding" evidence="4">
    <location>
        <begin position="5"/>
        <end position="68"/>
    </location>
</feature>
<proteinExistence type="predicted"/>
<feature type="region of interest" description="Disordered" evidence="3">
    <location>
        <begin position="213"/>
        <end position="242"/>
    </location>
</feature>
<keyword evidence="1" id="KW-0694">RNA-binding</keyword>
<dbReference type="GO" id="GO:0003723">
    <property type="term" value="F:RNA binding"/>
    <property type="evidence" value="ECO:0007669"/>
    <property type="project" value="UniProtKB-KW"/>
</dbReference>
<dbReference type="PROSITE" id="PS50139">
    <property type="entry name" value="Z_BINDING"/>
    <property type="match status" value="2"/>
</dbReference>
<dbReference type="InterPro" id="IPR042371">
    <property type="entry name" value="Z_dom"/>
</dbReference>
<evidence type="ECO:0000256" key="3">
    <source>
        <dbReference type="SAM" id="MobiDB-lite"/>
    </source>
</evidence>
<dbReference type="SUPFAM" id="SSF46785">
    <property type="entry name" value="Winged helix' DNA-binding domain"/>
    <property type="match status" value="2"/>
</dbReference>
<dbReference type="Ensembl" id="ENSCCNT00000031005.1">
    <property type="protein sequence ID" value="ENSCCNP00000024315.1"/>
    <property type="gene ID" value="ENSCCNG00000023811.1"/>
</dbReference>
<feature type="domain" description="Z-binding" evidence="4">
    <location>
        <begin position="99"/>
        <end position="162"/>
    </location>
</feature>
<evidence type="ECO:0000256" key="2">
    <source>
        <dbReference type="ARBA" id="ARBA00023118"/>
    </source>
</evidence>
<keyword evidence="2" id="KW-0051">Antiviral defense</keyword>
<protein>
    <recommendedName>
        <fullName evidence="4">Z-binding domain-containing protein</fullName>
    </recommendedName>
</protein>
<dbReference type="InterPro" id="IPR036390">
    <property type="entry name" value="WH_DNA-bd_sf"/>
</dbReference>
<sequence length="386" mass="41337">MAEAPADPDHLEQKILQVLEEAGRPVKTSQLVKECGVLKKELNQVLHDMQRRKGSIFQAAQATWCLSRADLGGPGPTEELAQPTQRPQQDGAVMAESPHPQLSDQCAKIYRFLEGKGPCKALQIAQGLGMRTASDVNPDLYKMKKLQLLSHDQHLNVWDVSRSGRTTQSAIICQKNPINMVLQSGRQSHISINNSRTTQIGHGNIVTMTASGRAASPSALHRLPPTAPGDASTQGPPTGAWGPQDIRVEHNEMSLLSVPSEGLTFSLSGSSPVSTEAGGPDTSFEVQMSRPGPQHEGDGAQRVHIKRCFLEDTAIGGALVVQPKPLTHSFGDISLPLDPSSEGTGCRSDFPHDVTQAVSDSLSLLAAELRAMSLGNTEPDSAECCF</sequence>
<dbReference type="SMART" id="SM00550">
    <property type="entry name" value="Zalpha"/>
    <property type="match status" value="2"/>
</dbReference>
<dbReference type="GO" id="GO:0051607">
    <property type="term" value="P:defense response to virus"/>
    <property type="evidence" value="ECO:0007669"/>
    <property type="project" value="UniProtKB-KW"/>
</dbReference>
<dbReference type="GO" id="GO:0005634">
    <property type="term" value="C:nucleus"/>
    <property type="evidence" value="ECO:0007669"/>
    <property type="project" value="TreeGrafter"/>
</dbReference>
<dbReference type="InterPro" id="IPR036388">
    <property type="entry name" value="WH-like_DNA-bd_sf"/>
</dbReference>
<accession>A0A8C0XAM2</accession>
<evidence type="ECO:0000259" key="4">
    <source>
        <dbReference type="PROSITE" id="PS50139"/>
    </source>
</evidence>
<evidence type="ECO:0000256" key="1">
    <source>
        <dbReference type="ARBA" id="ARBA00022884"/>
    </source>
</evidence>
<dbReference type="Pfam" id="PF02295">
    <property type="entry name" value="z-alpha"/>
    <property type="match status" value="1"/>
</dbReference>
<dbReference type="GO" id="GO:0003726">
    <property type="term" value="F:double-stranded RNA adenosine deaminase activity"/>
    <property type="evidence" value="ECO:0007669"/>
    <property type="project" value="InterPro"/>
</dbReference>